<proteinExistence type="predicted"/>
<keyword evidence="1" id="KW-0812">Transmembrane</keyword>
<dbReference type="RefSeq" id="XP_031923611.1">
    <property type="nucleotide sequence ID" value="XM_032076514.1"/>
</dbReference>
<feature type="transmembrane region" description="Helical" evidence="1">
    <location>
        <begin position="70"/>
        <end position="90"/>
    </location>
</feature>
<sequence>MHDHEQPCEMSVELGGIYDLLLFILLMLYGTLYFILFWLYLRSTFCVYYVPLAYFRAIITQLALWLPQRLLLFAIIIHFFLLFSLLLGFFR</sequence>
<evidence type="ECO:0000256" key="1">
    <source>
        <dbReference type="SAM" id="Phobius"/>
    </source>
</evidence>
<dbReference type="GeneID" id="43660960"/>
<dbReference type="EMBL" id="ML737770">
    <property type="protein sequence ID" value="KAE8360530.1"/>
    <property type="molecule type" value="Genomic_DNA"/>
</dbReference>
<evidence type="ECO:0000313" key="3">
    <source>
        <dbReference type="Proteomes" id="UP000326268"/>
    </source>
</evidence>
<keyword evidence="1" id="KW-1133">Transmembrane helix</keyword>
<dbReference type="Proteomes" id="UP000326268">
    <property type="component" value="Unassembled WGS sequence"/>
</dbReference>
<keyword evidence="1" id="KW-0472">Membrane</keyword>
<accession>A0A5N6ZW86</accession>
<gene>
    <name evidence="2" type="ORF">BDV27DRAFT_39300</name>
</gene>
<name>A0A5N6ZW86_9EURO</name>
<feature type="transmembrane region" description="Helical" evidence="1">
    <location>
        <begin position="20"/>
        <end position="39"/>
    </location>
</feature>
<feature type="transmembrane region" description="Helical" evidence="1">
    <location>
        <begin position="46"/>
        <end position="64"/>
    </location>
</feature>
<organism evidence="2 3">
    <name type="scientific">Aspergillus caelatus</name>
    <dbReference type="NCBI Taxonomy" id="61420"/>
    <lineage>
        <taxon>Eukaryota</taxon>
        <taxon>Fungi</taxon>
        <taxon>Dikarya</taxon>
        <taxon>Ascomycota</taxon>
        <taxon>Pezizomycotina</taxon>
        <taxon>Eurotiomycetes</taxon>
        <taxon>Eurotiomycetidae</taxon>
        <taxon>Eurotiales</taxon>
        <taxon>Aspergillaceae</taxon>
        <taxon>Aspergillus</taxon>
        <taxon>Aspergillus subgen. Circumdati</taxon>
    </lineage>
</organism>
<dbReference type="AlphaFoldDB" id="A0A5N6ZW86"/>
<evidence type="ECO:0000313" key="2">
    <source>
        <dbReference type="EMBL" id="KAE8360530.1"/>
    </source>
</evidence>
<reference evidence="2 3" key="1">
    <citation type="submission" date="2019-04" db="EMBL/GenBank/DDBJ databases">
        <title>Friends and foes A comparative genomics studyof 23 Aspergillus species from section Flavi.</title>
        <authorList>
            <consortium name="DOE Joint Genome Institute"/>
            <person name="Kjaerbolling I."/>
            <person name="Vesth T."/>
            <person name="Frisvad J.C."/>
            <person name="Nybo J.L."/>
            <person name="Theobald S."/>
            <person name="Kildgaard S."/>
            <person name="Isbrandt T."/>
            <person name="Kuo A."/>
            <person name="Sato A."/>
            <person name="Lyhne E.K."/>
            <person name="Kogle M.E."/>
            <person name="Wiebenga A."/>
            <person name="Kun R.S."/>
            <person name="Lubbers R.J."/>
            <person name="Makela M.R."/>
            <person name="Barry K."/>
            <person name="Chovatia M."/>
            <person name="Clum A."/>
            <person name="Daum C."/>
            <person name="Haridas S."/>
            <person name="He G."/>
            <person name="LaButti K."/>
            <person name="Lipzen A."/>
            <person name="Mondo S."/>
            <person name="Riley R."/>
            <person name="Salamov A."/>
            <person name="Simmons B.A."/>
            <person name="Magnuson J.K."/>
            <person name="Henrissat B."/>
            <person name="Mortensen U.H."/>
            <person name="Larsen T.O."/>
            <person name="Devries R.P."/>
            <person name="Grigoriev I.V."/>
            <person name="Machida M."/>
            <person name="Baker S.E."/>
            <person name="Andersen M.R."/>
        </authorList>
    </citation>
    <scope>NUCLEOTIDE SEQUENCE [LARGE SCALE GENOMIC DNA]</scope>
    <source>
        <strain evidence="2 3">CBS 763.97</strain>
    </source>
</reference>
<keyword evidence="3" id="KW-1185">Reference proteome</keyword>
<protein>
    <submittedName>
        <fullName evidence="2">Uncharacterized protein</fullName>
    </submittedName>
</protein>